<dbReference type="EC" id="6.3.1.2" evidence="6"/>
<evidence type="ECO:0000313" key="7">
    <source>
        <dbReference type="Proteomes" id="UP000562045"/>
    </source>
</evidence>
<evidence type="ECO:0000313" key="6">
    <source>
        <dbReference type="EMBL" id="NYI44540.1"/>
    </source>
</evidence>
<evidence type="ECO:0000259" key="5">
    <source>
        <dbReference type="PROSITE" id="PS51987"/>
    </source>
</evidence>
<dbReference type="Proteomes" id="UP000562045">
    <property type="component" value="Unassembled WGS sequence"/>
</dbReference>
<dbReference type="Gene3D" id="3.30.590.10">
    <property type="entry name" value="Glutamine synthetase/guanido kinase, catalytic domain"/>
    <property type="match status" value="1"/>
</dbReference>
<protein>
    <submittedName>
        <fullName evidence="6">Glutamine synthetase</fullName>
        <ecNumber evidence="6">6.3.1.2</ecNumber>
    </submittedName>
</protein>
<dbReference type="AlphaFoldDB" id="A0A7Y9ZGR5"/>
<evidence type="ECO:0000256" key="1">
    <source>
        <dbReference type="ARBA" id="ARBA00009897"/>
    </source>
</evidence>
<reference evidence="6 7" key="1">
    <citation type="submission" date="2020-07" db="EMBL/GenBank/DDBJ databases">
        <title>Sequencing the genomes of 1000 actinobacteria strains.</title>
        <authorList>
            <person name="Klenk H.-P."/>
        </authorList>
    </citation>
    <scope>NUCLEOTIDE SEQUENCE [LARGE SCALE GENOMIC DNA]</scope>
    <source>
        <strain evidence="6 7">DSM 15131</strain>
    </source>
</reference>
<name>A0A7Y9ZGR5_9ACTN</name>
<dbReference type="SMART" id="SM01230">
    <property type="entry name" value="Gln-synt_C"/>
    <property type="match status" value="1"/>
</dbReference>
<dbReference type="PANTHER" id="PTHR43785">
    <property type="entry name" value="GAMMA-GLUTAMYLPUTRESCINE SYNTHETASE"/>
    <property type="match status" value="1"/>
</dbReference>
<dbReference type="EMBL" id="JACBZM010000001">
    <property type="protein sequence ID" value="NYI44540.1"/>
    <property type="molecule type" value="Genomic_DNA"/>
</dbReference>
<proteinExistence type="inferred from homology"/>
<comment type="similarity">
    <text evidence="1 3 4">Belongs to the glutamine synthetase family.</text>
</comment>
<dbReference type="PROSITE" id="PS51987">
    <property type="entry name" value="GS_CATALYTIC"/>
    <property type="match status" value="1"/>
</dbReference>
<dbReference type="RefSeq" id="WP_218864640.1">
    <property type="nucleotide sequence ID" value="NZ_JACBZM010000001.1"/>
</dbReference>
<feature type="domain" description="GS catalytic" evidence="5">
    <location>
        <begin position="97"/>
        <end position="412"/>
    </location>
</feature>
<dbReference type="InterPro" id="IPR014746">
    <property type="entry name" value="Gln_synth/guanido_kin_cat_dom"/>
</dbReference>
<evidence type="ECO:0000256" key="2">
    <source>
        <dbReference type="ARBA" id="ARBA00022598"/>
    </source>
</evidence>
<dbReference type="PANTHER" id="PTHR43785:SF12">
    <property type="entry name" value="TYPE-1 GLUTAMINE SYNTHETASE 2"/>
    <property type="match status" value="1"/>
</dbReference>
<dbReference type="SUPFAM" id="SSF55931">
    <property type="entry name" value="Glutamine synthetase/guanido kinase"/>
    <property type="match status" value="1"/>
</dbReference>
<accession>A0A7Y9ZGR5</accession>
<evidence type="ECO:0000256" key="4">
    <source>
        <dbReference type="RuleBase" id="RU000384"/>
    </source>
</evidence>
<dbReference type="Pfam" id="PF00120">
    <property type="entry name" value="Gln-synt_C"/>
    <property type="match status" value="1"/>
</dbReference>
<organism evidence="6 7">
    <name type="scientific">Nocardioides aromaticivorans</name>
    <dbReference type="NCBI Taxonomy" id="200618"/>
    <lineage>
        <taxon>Bacteria</taxon>
        <taxon>Bacillati</taxon>
        <taxon>Actinomycetota</taxon>
        <taxon>Actinomycetes</taxon>
        <taxon>Propionibacteriales</taxon>
        <taxon>Nocardioidaceae</taxon>
        <taxon>Nocardioides</taxon>
    </lineage>
</organism>
<gene>
    <name evidence="6" type="ORF">BJ993_001620</name>
</gene>
<sequence>MPLARLEVPDLEHGLREKLIRADRLRPGDRAAHSTTIYGVSLSGDMTDTVLGHAGNGYPDASIELDELTRVSLPWAGLEAVIGDVVDHHGDPVGVSPRTMVQNLVERFGALGLAPVLGFEYEVWVFEADAGRDLPLPARLARAGAMSDLVAELARRMAAIGHPLSAVRSEVHAGFIEVSIAHGPALHAADGAARARRYLAELCAERDLIASFMAKPFGGREGAAGHVHASLERDGVNLFAGGELTAEAAGFVAGLVDSLPDLTLMFNPHVNSFKRIDPRMWVPTSASWGYDDRRAACRVVLRPDASARVEHRRGGADANPYVSASAVLAGGIDGLERDLALPQPRLPSRRTVPVSLGAAIAAFEDSSFVDRLLPRRFAEAFAATRRAELARYRAWLDENITPFELARHVERA</sequence>
<dbReference type="InterPro" id="IPR008146">
    <property type="entry name" value="Gln_synth_cat_dom"/>
</dbReference>
<evidence type="ECO:0000256" key="3">
    <source>
        <dbReference type="PROSITE-ProRule" id="PRU01331"/>
    </source>
</evidence>
<dbReference type="GO" id="GO:0004356">
    <property type="term" value="F:glutamine synthetase activity"/>
    <property type="evidence" value="ECO:0007669"/>
    <property type="project" value="UniProtKB-EC"/>
</dbReference>
<keyword evidence="2 6" id="KW-0436">Ligase</keyword>
<comment type="caution">
    <text evidence="6">The sequence shown here is derived from an EMBL/GenBank/DDBJ whole genome shotgun (WGS) entry which is preliminary data.</text>
</comment>